<keyword evidence="4" id="KW-0472">Membrane</keyword>
<keyword evidence="4" id="KW-1133">Transmembrane helix</keyword>
<dbReference type="Gene3D" id="3.40.50.300">
    <property type="entry name" value="P-loop containing nucleotide triphosphate hydrolases"/>
    <property type="match status" value="1"/>
</dbReference>
<name>A0A265V0B1_9FLAO</name>
<protein>
    <submittedName>
        <fullName evidence="6">DNA mismatch repair protein MutS</fullName>
    </submittedName>
</protein>
<dbReference type="GO" id="GO:0005829">
    <property type="term" value="C:cytosol"/>
    <property type="evidence" value="ECO:0007669"/>
    <property type="project" value="TreeGrafter"/>
</dbReference>
<dbReference type="OrthoDB" id="9802448at2"/>
<dbReference type="InterPro" id="IPR000432">
    <property type="entry name" value="DNA_mismatch_repair_MutS_C"/>
</dbReference>
<reference evidence="6 7" key="1">
    <citation type="submission" date="2017-05" db="EMBL/GenBank/DDBJ databases">
        <title>The draft genome sequence of Idiomarina salinarum WNB302.</title>
        <authorList>
            <person name="Sun Y."/>
            <person name="Chen B."/>
            <person name="Du Z."/>
        </authorList>
    </citation>
    <scope>NUCLEOTIDE SEQUENCE [LARGE SCALE GENOMIC DNA]</scope>
    <source>
        <strain evidence="6 7">WNB302</strain>
    </source>
</reference>
<dbReference type="GO" id="GO:0006298">
    <property type="term" value="P:mismatch repair"/>
    <property type="evidence" value="ECO:0007669"/>
    <property type="project" value="InterPro"/>
</dbReference>
<evidence type="ECO:0000313" key="7">
    <source>
        <dbReference type="Proteomes" id="UP000216840"/>
    </source>
</evidence>
<dbReference type="InterPro" id="IPR045076">
    <property type="entry name" value="MutS"/>
</dbReference>
<keyword evidence="4" id="KW-0812">Transmembrane</keyword>
<dbReference type="SMART" id="SM00534">
    <property type="entry name" value="MUTSac"/>
    <property type="match status" value="1"/>
</dbReference>
<gene>
    <name evidence="6" type="ORF">CA834_02345</name>
</gene>
<evidence type="ECO:0000256" key="4">
    <source>
        <dbReference type="SAM" id="Phobius"/>
    </source>
</evidence>
<organism evidence="6 7">
    <name type="scientific">Winogradskyella aurantia</name>
    <dbReference type="NCBI Taxonomy" id="1915063"/>
    <lineage>
        <taxon>Bacteria</taxon>
        <taxon>Pseudomonadati</taxon>
        <taxon>Bacteroidota</taxon>
        <taxon>Flavobacteriia</taxon>
        <taxon>Flavobacteriales</taxon>
        <taxon>Flavobacteriaceae</taxon>
        <taxon>Winogradskyella</taxon>
    </lineage>
</organism>
<comment type="caution">
    <text evidence="6">The sequence shown here is derived from an EMBL/GenBank/DDBJ whole genome shotgun (WGS) entry which is preliminary data.</text>
</comment>
<feature type="transmembrane region" description="Helical" evidence="4">
    <location>
        <begin position="26"/>
        <end position="44"/>
    </location>
</feature>
<evidence type="ECO:0000256" key="1">
    <source>
        <dbReference type="ARBA" id="ARBA00022741"/>
    </source>
</evidence>
<keyword evidence="3" id="KW-0238">DNA-binding</keyword>
<keyword evidence="2" id="KW-0067">ATP-binding</keyword>
<feature type="transmembrane region" description="Helical" evidence="4">
    <location>
        <begin position="232"/>
        <end position="250"/>
    </location>
</feature>
<dbReference type="Pfam" id="PF00488">
    <property type="entry name" value="MutS_V"/>
    <property type="match status" value="1"/>
</dbReference>
<feature type="transmembrane region" description="Helical" evidence="4">
    <location>
        <begin position="206"/>
        <end position="226"/>
    </location>
</feature>
<dbReference type="PANTHER" id="PTHR11361">
    <property type="entry name" value="DNA MISMATCH REPAIR PROTEIN MUTS FAMILY MEMBER"/>
    <property type="match status" value="1"/>
</dbReference>
<dbReference type="InterPro" id="IPR027417">
    <property type="entry name" value="P-loop_NTPase"/>
</dbReference>
<dbReference type="RefSeq" id="WP_094967050.1">
    <property type="nucleotide sequence ID" value="NZ_NGJN01000001.1"/>
</dbReference>
<feature type="domain" description="DNA mismatch repair proteins mutS family" evidence="5">
    <location>
        <begin position="415"/>
        <end position="589"/>
    </location>
</feature>
<evidence type="ECO:0000256" key="2">
    <source>
        <dbReference type="ARBA" id="ARBA00022840"/>
    </source>
</evidence>
<dbReference type="GO" id="GO:0005524">
    <property type="term" value="F:ATP binding"/>
    <property type="evidence" value="ECO:0007669"/>
    <property type="project" value="UniProtKB-KW"/>
</dbReference>
<keyword evidence="1" id="KW-0547">Nucleotide-binding</keyword>
<proteinExistence type="predicted"/>
<dbReference type="SUPFAM" id="SSF52540">
    <property type="entry name" value="P-loop containing nucleoside triphosphate hydrolases"/>
    <property type="match status" value="1"/>
</dbReference>
<evidence type="ECO:0000313" key="6">
    <source>
        <dbReference type="EMBL" id="OZV70976.1"/>
    </source>
</evidence>
<dbReference type="GO" id="GO:0140664">
    <property type="term" value="F:ATP-dependent DNA damage sensor activity"/>
    <property type="evidence" value="ECO:0007669"/>
    <property type="project" value="InterPro"/>
</dbReference>
<dbReference type="AlphaFoldDB" id="A0A265V0B1"/>
<dbReference type="PANTHER" id="PTHR11361:SF99">
    <property type="entry name" value="DNA MISMATCH REPAIR PROTEIN"/>
    <property type="match status" value="1"/>
</dbReference>
<sequence>MQEPTLFYNQQLAKHRAEAKRLRKQIGWLSTLRLTVFLLTGFGINQTFNQWQIATGIAIVGPTVFLILLSRYTDFKTTRALHKRLIVLNETELQIAAGDFHHQPDGSEFQNPSHAYSLDIDLFGRGSFFQYANRTTIKEGTQNFVKYLLANDITAIADRQEAIMELAELSKWRQQYTALSQGVHTEHSANSIITWVRSYRPFLKSWHFLGSILFSLLSINILGLGIIEVIPIGISVYWLLLGLALSGFYLKRINGLAQHTEMAKDTFRQYALLLEQIEEQTFTSALLKHKQKKIESNGIKASQIFKRFSKALDALDNRNNLISAIFGNGYLLSDIRQAYHVEQWIKAYGHKVEDWFEVVTFFDTFNTLGTFAFNHQDFTYPELTENGQTIVAKGLGHPLLPRDERITSDMELSESQFFIVTGANMAGKSTFLRTIALHIVMANVGLPVCAISSSYKPTKLITSMRTTDSLTDHNSYFFSELTRLKFIVDTITEKTAPYFVILDEILKGTNSTDKAIGSRKFVEKLVKLNATGIIATHDLSLTEIEKELEAVKNYYFDAQIINDELYFDYKLKKGVCQNMNASFLLKKMEIV</sequence>
<dbReference type="Proteomes" id="UP000216840">
    <property type="component" value="Unassembled WGS sequence"/>
</dbReference>
<keyword evidence="7" id="KW-1185">Reference proteome</keyword>
<dbReference type="EMBL" id="NGJN01000001">
    <property type="protein sequence ID" value="OZV70976.1"/>
    <property type="molecule type" value="Genomic_DNA"/>
</dbReference>
<dbReference type="GO" id="GO:0030983">
    <property type="term" value="F:mismatched DNA binding"/>
    <property type="evidence" value="ECO:0007669"/>
    <property type="project" value="InterPro"/>
</dbReference>
<evidence type="ECO:0000259" key="5">
    <source>
        <dbReference type="SMART" id="SM00534"/>
    </source>
</evidence>
<evidence type="ECO:0000256" key="3">
    <source>
        <dbReference type="ARBA" id="ARBA00023125"/>
    </source>
</evidence>
<feature type="transmembrane region" description="Helical" evidence="4">
    <location>
        <begin position="50"/>
        <end position="69"/>
    </location>
</feature>
<accession>A0A265V0B1</accession>